<dbReference type="AlphaFoldDB" id="J3PAS6"/>
<dbReference type="RefSeq" id="XP_009226739.1">
    <property type="nucleotide sequence ID" value="XM_009228475.1"/>
</dbReference>
<dbReference type="EnsemblFungi" id="EJT71342">
    <property type="protein sequence ID" value="EJT71342"/>
    <property type="gene ID" value="GGTG_10601"/>
</dbReference>
<dbReference type="VEuPathDB" id="FungiDB:GGTG_10601"/>
<dbReference type="Pfam" id="PF00106">
    <property type="entry name" value="adh_short"/>
    <property type="match status" value="1"/>
</dbReference>
<dbReference type="CDD" id="cd05233">
    <property type="entry name" value="SDR_c"/>
    <property type="match status" value="1"/>
</dbReference>
<dbReference type="Gene3D" id="3.40.50.720">
    <property type="entry name" value="NAD(P)-binding Rossmann-like Domain"/>
    <property type="match status" value="1"/>
</dbReference>
<name>J3PAS6_GAET3</name>
<reference evidence="2" key="3">
    <citation type="submission" date="2010-09" db="EMBL/GenBank/DDBJ databases">
        <title>Annotation of Gaeumannomyces graminis var. tritici R3-111a-1.</title>
        <authorList>
            <consortium name="The Broad Institute Genome Sequencing Platform"/>
            <person name="Ma L.-J."/>
            <person name="Dead R."/>
            <person name="Young S.K."/>
            <person name="Zeng Q."/>
            <person name="Gargeya S."/>
            <person name="Fitzgerald M."/>
            <person name="Haas B."/>
            <person name="Abouelleil A."/>
            <person name="Alvarado L."/>
            <person name="Arachchi H.M."/>
            <person name="Berlin A."/>
            <person name="Brown A."/>
            <person name="Chapman S.B."/>
            <person name="Chen Z."/>
            <person name="Dunbar C."/>
            <person name="Freedman E."/>
            <person name="Gearin G."/>
            <person name="Gellesch M."/>
            <person name="Goldberg J."/>
            <person name="Griggs A."/>
            <person name="Gujja S."/>
            <person name="Heiman D."/>
            <person name="Howarth C."/>
            <person name="Larson L."/>
            <person name="Lui A."/>
            <person name="MacDonald P.J.P."/>
            <person name="Mehta T."/>
            <person name="Montmayeur A."/>
            <person name="Murphy C."/>
            <person name="Neiman D."/>
            <person name="Pearson M."/>
            <person name="Priest M."/>
            <person name="Roberts A."/>
            <person name="Saif S."/>
            <person name="Shea T."/>
            <person name="Shenoy N."/>
            <person name="Sisk P."/>
            <person name="Stolte C."/>
            <person name="Sykes S."/>
            <person name="Yandava C."/>
            <person name="Wortman J."/>
            <person name="Nusbaum C."/>
            <person name="Birren B."/>
        </authorList>
    </citation>
    <scope>NUCLEOTIDE SEQUENCE</scope>
    <source>
        <strain evidence="2">R3-111a-1</strain>
    </source>
</reference>
<evidence type="ECO:0000256" key="1">
    <source>
        <dbReference type="ARBA" id="ARBA00006484"/>
    </source>
</evidence>
<dbReference type="GO" id="GO:0048038">
    <property type="term" value="F:quinone binding"/>
    <property type="evidence" value="ECO:0007669"/>
    <property type="project" value="TreeGrafter"/>
</dbReference>
<protein>
    <submittedName>
        <fullName evidence="2 3">Uncharacterized protein</fullName>
    </submittedName>
</protein>
<dbReference type="OrthoDB" id="1933717at2759"/>
<accession>J3PAS6</accession>
<reference evidence="3" key="4">
    <citation type="journal article" date="2015" name="G3 (Bethesda)">
        <title>Genome sequences of three phytopathogenic species of the Magnaporthaceae family of fungi.</title>
        <authorList>
            <person name="Okagaki L.H."/>
            <person name="Nunes C.C."/>
            <person name="Sailsbery J."/>
            <person name="Clay B."/>
            <person name="Brown D."/>
            <person name="John T."/>
            <person name="Oh Y."/>
            <person name="Young N."/>
            <person name="Fitzgerald M."/>
            <person name="Haas B.J."/>
            <person name="Zeng Q."/>
            <person name="Young S."/>
            <person name="Adiconis X."/>
            <person name="Fan L."/>
            <person name="Levin J.Z."/>
            <person name="Mitchell T.K."/>
            <person name="Okubara P.A."/>
            <person name="Farman M.L."/>
            <person name="Kohn L.M."/>
            <person name="Birren B."/>
            <person name="Ma L.-J."/>
            <person name="Dean R.A."/>
        </authorList>
    </citation>
    <scope>NUCLEOTIDE SEQUENCE</scope>
    <source>
        <strain evidence="3">R3-111a-1</strain>
    </source>
</reference>
<evidence type="ECO:0000313" key="2">
    <source>
        <dbReference type="EMBL" id="EJT71342.1"/>
    </source>
</evidence>
<proteinExistence type="inferred from homology"/>
<dbReference type="STRING" id="644352.J3PAS6"/>
<gene>
    <name evidence="3" type="primary">20351059</name>
    <name evidence="2" type="ORF">GGTG_10601</name>
</gene>
<reference evidence="4" key="1">
    <citation type="submission" date="2010-07" db="EMBL/GenBank/DDBJ databases">
        <title>The genome sequence of Gaeumannomyces graminis var. tritici strain R3-111a-1.</title>
        <authorList>
            <consortium name="The Broad Institute Genome Sequencing Platform"/>
            <person name="Ma L.-J."/>
            <person name="Dead R."/>
            <person name="Young S."/>
            <person name="Zeng Q."/>
            <person name="Koehrsen M."/>
            <person name="Alvarado L."/>
            <person name="Berlin A."/>
            <person name="Chapman S.B."/>
            <person name="Chen Z."/>
            <person name="Freedman E."/>
            <person name="Gellesch M."/>
            <person name="Goldberg J."/>
            <person name="Griggs A."/>
            <person name="Gujja S."/>
            <person name="Heilman E.R."/>
            <person name="Heiman D."/>
            <person name="Hepburn T."/>
            <person name="Howarth C."/>
            <person name="Jen D."/>
            <person name="Larson L."/>
            <person name="Mehta T."/>
            <person name="Neiman D."/>
            <person name="Pearson M."/>
            <person name="Roberts A."/>
            <person name="Saif S."/>
            <person name="Shea T."/>
            <person name="Shenoy N."/>
            <person name="Sisk P."/>
            <person name="Stolte C."/>
            <person name="Sykes S."/>
            <person name="Walk T."/>
            <person name="White J."/>
            <person name="Yandava C."/>
            <person name="Haas B."/>
            <person name="Nusbaum C."/>
            <person name="Birren B."/>
        </authorList>
    </citation>
    <scope>NUCLEOTIDE SEQUENCE [LARGE SCALE GENOMIC DNA]</scope>
    <source>
        <strain evidence="4">R3-111a-1</strain>
    </source>
</reference>
<reference evidence="3" key="5">
    <citation type="submission" date="2018-04" db="UniProtKB">
        <authorList>
            <consortium name="EnsemblFungi"/>
        </authorList>
    </citation>
    <scope>IDENTIFICATION</scope>
    <source>
        <strain evidence="3">R3-111a-1</strain>
    </source>
</reference>
<dbReference type="EMBL" id="GL385400">
    <property type="protein sequence ID" value="EJT71342.1"/>
    <property type="molecule type" value="Genomic_DNA"/>
</dbReference>
<dbReference type="GO" id="GO:0016616">
    <property type="term" value="F:oxidoreductase activity, acting on the CH-OH group of donors, NAD or NADP as acceptor"/>
    <property type="evidence" value="ECO:0007669"/>
    <property type="project" value="TreeGrafter"/>
</dbReference>
<dbReference type="InterPro" id="IPR002347">
    <property type="entry name" value="SDR_fam"/>
</dbReference>
<dbReference type="SUPFAM" id="SSF51735">
    <property type="entry name" value="NAD(P)-binding Rossmann-fold domains"/>
    <property type="match status" value="1"/>
</dbReference>
<evidence type="ECO:0000313" key="3">
    <source>
        <dbReference type="EnsemblFungi" id="EJT71342"/>
    </source>
</evidence>
<sequence length="331" mass="35588">MSKPTANPALEAIRKTLREALDTNVTKTVHSAAYPAISPLREELSQAGKTVLITGGGTGVGLAMGMAFVAAKAARVVIAGRRDGVLASARETLQREAARLSSPTVIVAKRCDVAAEDEVDALWSDPDVGPVHVLILNAARFQVTPGSIIKLGYKDVWASYVANVKGPLQFTQRFSEQASPEGKPFPKVLINVSTAAINMVEKTNDSFISSLPSYGLTKHAGTMALQVAAEDLDPDELRVVSFHPGVLHSEVWRDTYDMGPDDTPFDSFDLPGSFAVWLASPAARFLHGRFVWASWDVEELVAGAVGRRLREDHDFLRLGVLGGMKGNKLAI</sequence>
<dbReference type="HOGENOM" id="CLU_010194_8_2_1"/>
<reference evidence="2" key="2">
    <citation type="submission" date="2010-07" db="EMBL/GenBank/DDBJ databases">
        <authorList>
            <consortium name="The Broad Institute Genome Sequencing Platform"/>
            <consortium name="Broad Institute Genome Sequencing Center for Infectious Disease"/>
            <person name="Ma L.-J."/>
            <person name="Dead R."/>
            <person name="Young S."/>
            <person name="Zeng Q."/>
            <person name="Koehrsen M."/>
            <person name="Alvarado L."/>
            <person name="Berlin A."/>
            <person name="Chapman S.B."/>
            <person name="Chen Z."/>
            <person name="Freedman E."/>
            <person name="Gellesch M."/>
            <person name="Goldberg J."/>
            <person name="Griggs A."/>
            <person name="Gujja S."/>
            <person name="Heilman E.R."/>
            <person name="Heiman D."/>
            <person name="Hepburn T."/>
            <person name="Howarth C."/>
            <person name="Jen D."/>
            <person name="Larson L."/>
            <person name="Mehta T."/>
            <person name="Neiman D."/>
            <person name="Pearson M."/>
            <person name="Roberts A."/>
            <person name="Saif S."/>
            <person name="Shea T."/>
            <person name="Shenoy N."/>
            <person name="Sisk P."/>
            <person name="Stolte C."/>
            <person name="Sykes S."/>
            <person name="Walk T."/>
            <person name="White J."/>
            <person name="Yandava C."/>
            <person name="Haas B."/>
            <person name="Nusbaum C."/>
            <person name="Birren B."/>
        </authorList>
    </citation>
    <scope>NUCLEOTIDE SEQUENCE</scope>
    <source>
        <strain evidence="2">R3-111a-1</strain>
    </source>
</reference>
<dbReference type="Proteomes" id="UP000006039">
    <property type="component" value="Unassembled WGS sequence"/>
</dbReference>
<comment type="similarity">
    <text evidence="1">Belongs to the short-chain dehydrogenases/reductases (SDR) family.</text>
</comment>
<dbReference type="PRINTS" id="PR00081">
    <property type="entry name" value="GDHRDH"/>
</dbReference>
<organism evidence="2">
    <name type="scientific">Gaeumannomyces tritici (strain R3-111a-1)</name>
    <name type="common">Wheat and barley take-all root rot fungus</name>
    <name type="synonym">Gaeumannomyces graminis var. tritici</name>
    <dbReference type="NCBI Taxonomy" id="644352"/>
    <lineage>
        <taxon>Eukaryota</taxon>
        <taxon>Fungi</taxon>
        <taxon>Dikarya</taxon>
        <taxon>Ascomycota</taxon>
        <taxon>Pezizomycotina</taxon>
        <taxon>Sordariomycetes</taxon>
        <taxon>Sordariomycetidae</taxon>
        <taxon>Magnaporthales</taxon>
        <taxon>Magnaporthaceae</taxon>
        <taxon>Gaeumannomyces</taxon>
    </lineage>
</organism>
<keyword evidence="4" id="KW-1185">Reference proteome</keyword>
<dbReference type="GO" id="GO:0006633">
    <property type="term" value="P:fatty acid biosynthetic process"/>
    <property type="evidence" value="ECO:0007669"/>
    <property type="project" value="TreeGrafter"/>
</dbReference>
<dbReference type="PANTHER" id="PTHR42760">
    <property type="entry name" value="SHORT-CHAIN DEHYDROGENASES/REDUCTASES FAMILY MEMBER"/>
    <property type="match status" value="1"/>
</dbReference>
<dbReference type="PANTHER" id="PTHR42760:SF122">
    <property type="entry name" value="NAD(P)-BINDING PROTEIN"/>
    <property type="match status" value="1"/>
</dbReference>
<dbReference type="eggNOG" id="KOG1205">
    <property type="taxonomic scope" value="Eukaryota"/>
</dbReference>
<dbReference type="InterPro" id="IPR036291">
    <property type="entry name" value="NAD(P)-bd_dom_sf"/>
</dbReference>
<dbReference type="GeneID" id="20351059"/>
<evidence type="ECO:0000313" key="4">
    <source>
        <dbReference type="Proteomes" id="UP000006039"/>
    </source>
</evidence>